<dbReference type="Proteomes" id="UP000178726">
    <property type="component" value="Unassembled WGS sequence"/>
</dbReference>
<comment type="caution">
    <text evidence="1">The sequence shown here is derived from an EMBL/GenBank/DDBJ whole genome shotgun (WGS) entry which is preliminary data.</text>
</comment>
<gene>
    <name evidence="1" type="ORF">A3I29_01615</name>
</gene>
<reference evidence="1 2" key="1">
    <citation type="journal article" date="2016" name="Nat. Commun.">
        <title>Thousands of microbial genomes shed light on interconnected biogeochemical processes in an aquifer system.</title>
        <authorList>
            <person name="Anantharaman K."/>
            <person name="Brown C.T."/>
            <person name="Hug L.A."/>
            <person name="Sharon I."/>
            <person name="Castelle C.J."/>
            <person name="Probst A.J."/>
            <person name="Thomas B.C."/>
            <person name="Singh A."/>
            <person name="Wilkins M.J."/>
            <person name="Karaoz U."/>
            <person name="Brodie E.L."/>
            <person name="Williams K.H."/>
            <person name="Hubbard S.S."/>
            <person name="Banfield J.F."/>
        </authorList>
    </citation>
    <scope>NUCLEOTIDE SEQUENCE [LARGE SCALE GENOMIC DNA]</scope>
</reference>
<dbReference type="AlphaFoldDB" id="A0A1F6NA77"/>
<evidence type="ECO:0000313" key="1">
    <source>
        <dbReference type="EMBL" id="OGH80779.1"/>
    </source>
</evidence>
<protein>
    <submittedName>
        <fullName evidence="1">Uncharacterized protein</fullName>
    </submittedName>
</protein>
<dbReference type="EMBL" id="MFQK01000029">
    <property type="protein sequence ID" value="OGH80779.1"/>
    <property type="molecule type" value="Genomic_DNA"/>
</dbReference>
<name>A0A1F6NA77_9BACT</name>
<accession>A0A1F6NA77</accession>
<evidence type="ECO:0000313" key="2">
    <source>
        <dbReference type="Proteomes" id="UP000178726"/>
    </source>
</evidence>
<organism evidence="1 2">
    <name type="scientific">Candidatus Magasanikbacteria bacterium RIFCSPLOWO2_02_FULL_44_11</name>
    <dbReference type="NCBI Taxonomy" id="1798689"/>
    <lineage>
        <taxon>Bacteria</taxon>
        <taxon>Candidatus Magasanikiibacteriota</taxon>
    </lineage>
</organism>
<proteinExistence type="predicted"/>
<sequence length="106" mass="11612">MGCLEANMKDHNGRKVFFGPGIILAYNKYERCLKAMTATDGASGLNWPGDDDKLNVSYITDERMFADLVKVIGALHGLLPTPVQSGYGLAVQFIKSPFVDMFGPVR</sequence>